<dbReference type="InterPro" id="IPR036259">
    <property type="entry name" value="MFS_trans_sf"/>
</dbReference>
<dbReference type="InterPro" id="IPR010290">
    <property type="entry name" value="TM_effector"/>
</dbReference>
<feature type="transmembrane region" description="Helical" evidence="7">
    <location>
        <begin position="272"/>
        <end position="294"/>
    </location>
</feature>
<dbReference type="EMBL" id="VIGB01000003">
    <property type="protein sequence ID" value="TQF05511.1"/>
    <property type="molecule type" value="Genomic_DNA"/>
</dbReference>
<evidence type="ECO:0000313" key="8">
    <source>
        <dbReference type="EMBL" id="TQF05511.1"/>
    </source>
</evidence>
<feature type="transmembrane region" description="Helical" evidence="7">
    <location>
        <begin position="243"/>
        <end position="266"/>
    </location>
</feature>
<comment type="caution">
    <text evidence="8">The sequence shown here is derived from an EMBL/GenBank/DDBJ whole genome shotgun (WGS) entry which is preliminary data.</text>
</comment>
<protein>
    <submittedName>
        <fullName evidence="8">MFS transporter</fullName>
    </submittedName>
</protein>
<evidence type="ECO:0000256" key="2">
    <source>
        <dbReference type="ARBA" id="ARBA00022448"/>
    </source>
</evidence>
<feature type="transmembrane region" description="Helical" evidence="7">
    <location>
        <begin position="125"/>
        <end position="146"/>
    </location>
</feature>
<sequence length="435" mass="44857">MRTLTRTAVPTTAPTVGTPGSSLLRRNRDFRLLYTGEVTGQFGGSVTNLALPLIATVVLHADALKVSSLTAAAWLPWLLLGLPAGAWVDRLRRRPVMLAAAACSLLLYLTIPVAGTLGLLTFPQLLAVAFCAGVSAVFFQTAYTALLPTLVAEPDRAEGNAKIQGSASVAQFAGRSSAGAIAQFFGPVNGLFANTVTFLVSVLCTARIHEAERRTAPAARRSLRQDVGEGLRLVLGDSWLRSILAYGGLSNLALTAYQSIQVIFLLNRAGLPQGLIGTLIALSGLGGIAGAAVARRVGAAIGTARALLLFQLGLPVLALLIPLADKGAGAACYLVGGLAVSGGVVAGNVLRATFIQRYVPAEMFGRTSATTAVVVYGTMPIGALLGGGLAQAFGLGTAMWLSCAAVPLAATVLLCSPIRRHRDLPNRPMTAAPTA</sequence>
<keyword evidence="3" id="KW-1003">Cell membrane</keyword>
<organism evidence="8 9">
    <name type="scientific">Kitasatospora acidiphila</name>
    <dbReference type="NCBI Taxonomy" id="2567942"/>
    <lineage>
        <taxon>Bacteria</taxon>
        <taxon>Bacillati</taxon>
        <taxon>Actinomycetota</taxon>
        <taxon>Actinomycetes</taxon>
        <taxon>Kitasatosporales</taxon>
        <taxon>Streptomycetaceae</taxon>
        <taxon>Kitasatospora</taxon>
    </lineage>
</organism>
<comment type="subcellular location">
    <subcellularLocation>
        <location evidence="1">Cell membrane</location>
        <topology evidence="1">Multi-pass membrane protein</topology>
    </subcellularLocation>
</comment>
<dbReference type="RefSeq" id="WP_141635985.1">
    <property type="nucleotide sequence ID" value="NZ_VIGB01000003.1"/>
</dbReference>
<evidence type="ECO:0000256" key="4">
    <source>
        <dbReference type="ARBA" id="ARBA00022692"/>
    </source>
</evidence>
<dbReference type="PANTHER" id="PTHR23513">
    <property type="entry name" value="INTEGRAL MEMBRANE EFFLUX PROTEIN-RELATED"/>
    <property type="match status" value="1"/>
</dbReference>
<evidence type="ECO:0000313" key="9">
    <source>
        <dbReference type="Proteomes" id="UP000319103"/>
    </source>
</evidence>
<keyword evidence="5 7" id="KW-1133">Transmembrane helix</keyword>
<reference evidence="8 9" key="1">
    <citation type="submission" date="2019-06" db="EMBL/GenBank/DDBJ databases">
        <title>Description of Kitasatospora acidophila sp. nov. isolated from pine grove soil, and reclassification of Streptomyces novaecaesareae to Kitasatospora novaeceasareae comb. nov.</title>
        <authorList>
            <person name="Kim M.J."/>
        </authorList>
    </citation>
    <scope>NUCLEOTIDE SEQUENCE [LARGE SCALE GENOMIC DNA]</scope>
    <source>
        <strain evidence="8 9">MMS16-CNU292</strain>
    </source>
</reference>
<feature type="transmembrane region" description="Helical" evidence="7">
    <location>
        <begin position="71"/>
        <end position="89"/>
    </location>
</feature>
<dbReference type="Gene3D" id="1.20.1250.20">
    <property type="entry name" value="MFS general substrate transporter like domains"/>
    <property type="match status" value="1"/>
</dbReference>
<accession>A0A540W918</accession>
<keyword evidence="6 7" id="KW-0472">Membrane</keyword>
<evidence type="ECO:0000256" key="1">
    <source>
        <dbReference type="ARBA" id="ARBA00004651"/>
    </source>
</evidence>
<name>A0A540W918_9ACTN</name>
<evidence type="ECO:0000256" key="6">
    <source>
        <dbReference type="ARBA" id="ARBA00023136"/>
    </source>
</evidence>
<dbReference type="CDD" id="cd06173">
    <property type="entry name" value="MFS_MefA_like"/>
    <property type="match status" value="1"/>
</dbReference>
<dbReference type="AlphaFoldDB" id="A0A540W918"/>
<keyword evidence="2" id="KW-0813">Transport</keyword>
<dbReference type="SUPFAM" id="SSF103473">
    <property type="entry name" value="MFS general substrate transporter"/>
    <property type="match status" value="1"/>
</dbReference>
<evidence type="ECO:0000256" key="5">
    <source>
        <dbReference type="ARBA" id="ARBA00022989"/>
    </source>
</evidence>
<feature type="transmembrane region" description="Helical" evidence="7">
    <location>
        <begin position="96"/>
        <end position="119"/>
    </location>
</feature>
<feature type="transmembrane region" description="Helical" evidence="7">
    <location>
        <begin position="306"/>
        <end position="324"/>
    </location>
</feature>
<gene>
    <name evidence="8" type="ORF">E6W39_28885</name>
</gene>
<feature type="transmembrane region" description="Helical" evidence="7">
    <location>
        <begin position="371"/>
        <end position="393"/>
    </location>
</feature>
<dbReference type="Proteomes" id="UP000319103">
    <property type="component" value="Unassembled WGS sequence"/>
</dbReference>
<keyword evidence="4 7" id="KW-0812">Transmembrane</keyword>
<evidence type="ECO:0000256" key="7">
    <source>
        <dbReference type="SAM" id="Phobius"/>
    </source>
</evidence>
<keyword evidence="9" id="KW-1185">Reference proteome</keyword>
<evidence type="ECO:0000256" key="3">
    <source>
        <dbReference type="ARBA" id="ARBA00022475"/>
    </source>
</evidence>
<dbReference type="PANTHER" id="PTHR23513:SF6">
    <property type="entry name" value="MAJOR FACILITATOR SUPERFAMILY ASSOCIATED DOMAIN-CONTAINING PROTEIN"/>
    <property type="match status" value="1"/>
</dbReference>
<feature type="transmembrane region" description="Helical" evidence="7">
    <location>
        <begin position="399"/>
        <end position="418"/>
    </location>
</feature>
<dbReference type="Pfam" id="PF05977">
    <property type="entry name" value="MFS_3"/>
    <property type="match status" value="1"/>
</dbReference>
<feature type="transmembrane region" description="Helical" evidence="7">
    <location>
        <begin position="330"/>
        <end position="350"/>
    </location>
</feature>
<dbReference type="OrthoDB" id="9815525at2"/>
<dbReference type="GO" id="GO:0005886">
    <property type="term" value="C:plasma membrane"/>
    <property type="evidence" value="ECO:0007669"/>
    <property type="project" value="UniProtKB-SubCell"/>
</dbReference>
<proteinExistence type="predicted"/>